<keyword evidence="5" id="KW-0175">Coiled coil</keyword>
<evidence type="ECO:0000256" key="4">
    <source>
        <dbReference type="ARBA" id="ARBA00023065"/>
    </source>
</evidence>
<dbReference type="GO" id="GO:0046961">
    <property type="term" value="F:proton-transporting ATPase activity, rotational mechanism"/>
    <property type="evidence" value="ECO:0007669"/>
    <property type="project" value="InterPro"/>
</dbReference>
<keyword evidence="7" id="KW-1185">Reference proteome</keyword>
<evidence type="ECO:0000313" key="6">
    <source>
        <dbReference type="EMBL" id="MCD1654795.1"/>
    </source>
</evidence>
<dbReference type="AlphaFoldDB" id="A0AAE3EID8"/>
<comment type="caution">
    <text evidence="6">The sequence shown here is derived from an EMBL/GenBank/DDBJ whole genome shotgun (WGS) entry which is preliminary data.</text>
</comment>
<dbReference type="SUPFAM" id="SSF160527">
    <property type="entry name" value="V-type ATPase subunit E-like"/>
    <property type="match status" value="1"/>
</dbReference>
<dbReference type="Gene3D" id="1.20.5.2950">
    <property type="match status" value="1"/>
</dbReference>
<dbReference type="Proteomes" id="UP001198163">
    <property type="component" value="Unassembled WGS sequence"/>
</dbReference>
<reference evidence="6" key="1">
    <citation type="submission" date="2021-08" db="EMBL/GenBank/DDBJ databases">
        <title>Comparative analyses of Brucepasteria parasyntrophica and Teretinema zuelzerae.</title>
        <authorList>
            <person name="Song Y."/>
            <person name="Brune A."/>
        </authorList>
    </citation>
    <scope>NUCLEOTIDE SEQUENCE</scope>
    <source>
        <strain evidence="6">DSM 1903</strain>
    </source>
</reference>
<dbReference type="RefSeq" id="WP_230755349.1">
    <property type="nucleotide sequence ID" value="NZ_JAINWA010000003.1"/>
</dbReference>
<accession>A0AAE3EID8</accession>
<sequence length="205" mass="21655">MDVQLQELVEKIRKDGVESAEAKAADIIKNAEAKAAEIVKNARGEAESIVKKASEEAERSEKASVSAISQAGRNLIIAFRDSIIAELNALIRAETASAYSESLLAELVPAVVKSWSSSQGSDDIAVLLSPSDAAKLESGFTSALKSQIAKGMELKISTDVSKGFRIGTKDGSAYYDFSAEAVADLFAAYLNPRVAGILKSAAKEL</sequence>
<dbReference type="InterPro" id="IPR002842">
    <property type="entry name" value="ATPase_V1_Esu"/>
</dbReference>
<evidence type="ECO:0000256" key="2">
    <source>
        <dbReference type="ARBA" id="ARBA00020756"/>
    </source>
</evidence>
<evidence type="ECO:0000256" key="5">
    <source>
        <dbReference type="SAM" id="Coils"/>
    </source>
</evidence>
<evidence type="ECO:0000256" key="3">
    <source>
        <dbReference type="ARBA" id="ARBA00022448"/>
    </source>
</evidence>
<evidence type="ECO:0000256" key="1">
    <source>
        <dbReference type="ARBA" id="ARBA00005901"/>
    </source>
</evidence>
<name>A0AAE3EID8_9SPIR</name>
<proteinExistence type="inferred from homology"/>
<organism evidence="6 7">
    <name type="scientific">Teretinema zuelzerae</name>
    <dbReference type="NCBI Taxonomy" id="156"/>
    <lineage>
        <taxon>Bacteria</taxon>
        <taxon>Pseudomonadati</taxon>
        <taxon>Spirochaetota</taxon>
        <taxon>Spirochaetia</taxon>
        <taxon>Spirochaetales</taxon>
        <taxon>Treponemataceae</taxon>
        <taxon>Teretinema</taxon>
    </lineage>
</organism>
<comment type="similarity">
    <text evidence="1">Belongs to the V-ATPase E subunit family.</text>
</comment>
<protein>
    <recommendedName>
        <fullName evidence="2">V-type ATP synthase subunit E</fullName>
    </recommendedName>
</protein>
<dbReference type="GO" id="GO:0033178">
    <property type="term" value="C:proton-transporting two-sector ATPase complex, catalytic domain"/>
    <property type="evidence" value="ECO:0007669"/>
    <property type="project" value="InterPro"/>
</dbReference>
<evidence type="ECO:0000313" key="7">
    <source>
        <dbReference type="Proteomes" id="UP001198163"/>
    </source>
</evidence>
<feature type="coiled-coil region" evidence="5">
    <location>
        <begin position="17"/>
        <end position="63"/>
    </location>
</feature>
<dbReference type="Pfam" id="PF01991">
    <property type="entry name" value="vATP-synt_E"/>
    <property type="match status" value="1"/>
</dbReference>
<dbReference type="EMBL" id="JAINWA010000003">
    <property type="protein sequence ID" value="MCD1654795.1"/>
    <property type="molecule type" value="Genomic_DNA"/>
</dbReference>
<gene>
    <name evidence="6" type="ORF">K7J14_08770</name>
</gene>
<keyword evidence="4" id="KW-0406">Ion transport</keyword>
<keyword evidence="3" id="KW-0813">Transport</keyword>